<dbReference type="AlphaFoldDB" id="L9W4L0"/>
<keyword evidence="1" id="KW-0472">Membrane</keyword>
<reference evidence="2 3" key="1">
    <citation type="journal article" date="2014" name="PLoS Genet.">
        <title>Phylogenetically driven sequencing of extremely halophilic archaea reveals strategies for static and dynamic osmo-response.</title>
        <authorList>
            <person name="Becker E.A."/>
            <person name="Seitzer P.M."/>
            <person name="Tritt A."/>
            <person name="Larsen D."/>
            <person name="Krusor M."/>
            <person name="Yao A.I."/>
            <person name="Wu D."/>
            <person name="Madern D."/>
            <person name="Eisen J.A."/>
            <person name="Darling A.E."/>
            <person name="Facciotti M.T."/>
        </authorList>
    </citation>
    <scope>NUCLEOTIDE SEQUENCE [LARGE SCALE GENOMIC DNA]</scope>
    <source>
        <strain evidence="2 3">JCM 14089</strain>
    </source>
</reference>
<dbReference type="Pfam" id="PF24432">
    <property type="entry name" value="DUF7555"/>
    <property type="match status" value="1"/>
</dbReference>
<evidence type="ECO:0000256" key="1">
    <source>
        <dbReference type="SAM" id="Phobius"/>
    </source>
</evidence>
<proteinExistence type="predicted"/>
<evidence type="ECO:0000313" key="3">
    <source>
        <dbReference type="Proteomes" id="UP000011661"/>
    </source>
</evidence>
<dbReference type="RefSeq" id="WP_008162766.1">
    <property type="nucleotide sequence ID" value="NZ_AOHX01000039.1"/>
</dbReference>
<organism evidence="2 3">
    <name type="scientific">Natronorubrum sulfidifaciens JCM 14089</name>
    <dbReference type="NCBI Taxonomy" id="1230460"/>
    <lineage>
        <taxon>Archaea</taxon>
        <taxon>Methanobacteriati</taxon>
        <taxon>Methanobacteriota</taxon>
        <taxon>Stenosarchaea group</taxon>
        <taxon>Halobacteria</taxon>
        <taxon>Halobacteriales</taxon>
        <taxon>Natrialbaceae</taxon>
        <taxon>Natronorubrum</taxon>
    </lineage>
</organism>
<dbReference type="STRING" id="1230460.C495_10824"/>
<dbReference type="eggNOG" id="arCOG06421">
    <property type="taxonomic scope" value="Archaea"/>
</dbReference>
<feature type="transmembrane region" description="Helical" evidence="1">
    <location>
        <begin position="21"/>
        <end position="46"/>
    </location>
</feature>
<protein>
    <submittedName>
        <fullName evidence="2">Uncharacterized protein</fullName>
    </submittedName>
</protein>
<dbReference type="OrthoDB" id="313482at2157"/>
<evidence type="ECO:0000313" key="2">
    <source>
        <dbReference type="EMBL" id="ELY44390.1"/>
    </source>
</evidence>
<dbReference type="Proteomes" id="UP000011661">
    <property type="component" value="Unassembled WGS sequence"/>
</dbReference>
<gene>
    <name evidence="2" type="ORF">C495_10824</name>
</gene>
<dbReference type="PATRIC" id="fig|1230460.4.peg.2196"/>
<keyword evidence="3" id="KW-1185">Reference proteome</keyword>
<name>L9W4L0_9EURY</name>
<dbReference type="InterPro" id="IPR055977">
    <property type="entry name" value="DUF7555"/>
</dbReference>
<feature type="transmembrane region" description="Helical" evidence="1">
    <location>
        <begin position="52"/>
        <end position="70"/>
    </location>
</feature>
<comment type="caution">
    <text evidence="2">The sequence shown here is derived from an EMBL/GenBank/DDBJ whole genome shotgun (WGS) entry which is preliminary data.</text>
</comment>
<feature type="transmembrane region" description="Helical" evidence="1">
    <location>
        <begin position="126"/>
        <end position="146"/>
    </location>
</feature>
<keyword evidence="1" id="KW-1133">Transmembrane helix</keyword>
<dbReference type="EMBL" id="AOHX01000039">
    <property type="protein sequence ID" value="ELY44390.1"/>
    <property type="molecule type" value="Genomic_DNA"/>
</dbReference>
<accession>L9W4L0</accession>
<keyword evidence="1" id="KW-0812">Transmembrane</keyword>
<sequence>MARTDSFENRLRVFARIWIDAVTYALAVTAAAGIGAVVIAIATGGGLVRAKYLLFVGGWLLLAYATVRLWPSSPDNVDPQPTTQYRDSLPETGESTRFQQFVQTLPPVRWMQPPPPDRRLTISGKLLLSSLLILALSFLMETRFGIS</sequence>